<reference evidence="1 2" key="1">
    <citation type="submission" date="2024-04" db="EMBL/GenBank/DDBJ databases">
        <authorList>
            <person name="Cremers G."/>
        </authorList>
    </citation>
    <scope>NUCLEOTIDE SEQUENCE [LARGE SCALE GENOMIC DNA]</scope>
    <source>
        <strain evidence="1">MeCH1-AG</strain>
    </source>
</reference>
<sequence length="68" mass="7920">MNESNVRYQSTDEGKKRYPPFGIYKGPFWDEPHLWKVCTCKPECLDVCKGYCGCEACWESYRDSLTVA</sequence>
<keyword evidence="2" id="KW-1185">Reference proteome</keyword>
<evidence type="ECO:0000313" key="1">
    <source>
        <dbReference type="EMBL" id="CAL1238873.1"/>
    </source>
</evidence>
<organism evidence="1 2">
    <name type="scientific">Candidatus Methylocalor cossyra</name>
    <dbReference type="NCBI Taxonomy" id="3108543"/>
    <lineage>
        <taxon>Bacteria</taxon>
        <taxon>Pseudomonadati</taxon>
        <taxon>Pseudomonadota</taxon>
        <taxon>Gammaproteobacteria</taxon>
        <taxon>Methylococcales</taxon>
        <taxon>Methylococcaceae</taxon>
        <taxon>Candidatus Methylocalor</taxon>
    </lineage>
</organism>
<protein>
    <submittedName>
        <fullName evidence="1">Uncharacterized protein</fullName>
    </submittedName>
</protein>
<dbReference type="RefSeq" id="WP_348758481.1">
    <property type="nucleotide sequence ID" value="NZ_OZ026884.1"/>
</dbReference>
<gene>
    <name evidence="1" type="ORF">MECH1_V1_0092</name>
</gene>
<name>A0ABM9NE65_9GAMM</name>
<proteinExistence type="predicted"/>
<dbReference type="Proteomes" id="UP001497493">
    <property type="component" value="Chromosome"/>
</dbReference>
<dbReference type="EMBL" id="OZ026884">
    <property type="protein sequence ID" value="CAL1238873.1"/>
    <property type="molecule type" value="Genomic_DNA"/>
</dbReference>
<accession>A0ABM9NE65</accession>
<evidence type="ECO:0000313" key="2">
    <source>
        <dbReference type="Proteomes" id="UP001497493"/>
    </source>
</evidence>